<feature type="domain" description="VOC" evidence="1">
    <location>
        <begin position="2"/>
        <end position="126"/>
    </location>
</feature>
<dbReference type="OrthoDB" id="8018325at2"/>
<proteinExistence type="predicted"/>
<dbReference type="InterPro" id="IPR058997">
    <property type="entry name" value="YycE-like_C"/>
</dbReference>
<dbReference type="Pfam" id="PF22658">
    <property type="entry name" value="YycE-like_N"/>
    <property type="match status" value="1"/>
</dbReference>
<accession>A0A540X3M2</accession>
<dbReference type="AlphaFoldDB" id="A0A540X3M2"/>
<dbReference type="Gene3D" id="3.10.180.10">
    <property type="entry name" value="2,3-Dihydroxybiphenyl 1,2-Dioxygenase, domain 1"/>
    <property type="match status" value="1"/>
</dbReference>
<organism evidence="2 3">
    <name type="scientific">Myxococcus llanfairpwllgwyngyllgogerychwyrndrobwllllantysiliogogogochensis</name>
    <dbReference type="NCBI Taxonomy" id="2590453"/>
    <lineage>
        <taxon>Bacteria</taxon>
        <taxon>Pseudomonadati</taxon>
        <taxon>Myxococcota</taxon>
        <taxon>Myxococcia</taxon>
        <taxon>Myxococcales</taxon>
        <taxon>Cystobacterineae</taxon>
        <taxon>Myxococcaceae</taxon>
        <taxon>Myxococcus</taxon>
    </lineage>
</organism>
<dbReference type="InterPro" id="IPR058998">
    <property type="entry name" value="YycE-like_N"/>
</dbReference>
<dbReference type="CDD" id="cd06587">
    <property type="entry name" value="VOC"/>
    <property type="match status" value="1"/>
</dbReference>
<name>A0A540X3M2_9BACT</name>
<gene>
    <name evidence="2" type="ORF">FJV41_11295</name>
</gene>
<evidence type="ECO:0000313" key="3">
    <source>
        <dbReference type="Proteomes" id="UP000315369"/>
    </source>
</evidence>
<dbReference type="Proteomes" id="UP000315369">
    <property type="component" value="Unassembled WGS sequence"/>
</dbReference>
<sequence>MEMCKLRVARPTRSLATVVRFYREGLGFELVGGFEDHAGFDGVMLGQVGTPYHLEFTVERGHEAPRAPSPDHLLVLYVSRREEWDARVRRMVQAGFHPVRSHNPYWDVYGKTFEDPDGYRVVLYQGEWTR</sequence>
<dbReference type="PROSITE" id="PS51819">
    <property type="entry name" value="VOC"/>
    <property type="match status" value="1"/>
</dbReference>
<dbReference type="EMBL" id="VIFM01000034">
    <property type="protein sequence ID" value="TQF15832.1"/>
    <property type="molecule type" value="Genomic_DNA"/>
</dbReference>
<dbReference type="InterPro" id="IPR037523">
    <property type="entry name" value="VOC_core"/>
</dbReference>
<reference evidence="2 3" key="1">
    <citation type="submission" date="2019-06" db="EMBL/GenBank/DDBJ databases">
        <authorList>
            <person name="Livingstone P."/>
            <person name="Whitworth D."/>
        </authorList>
    </citation>
    <scope>NUCLEOTIDE SEQUENCE [LARGE SCALE GENOMIC DNA]</scope>
    <source>
        <strain evidence="2 3">AM401</strain>
    </source>
</reference>
<protein>
    <submittedName>
        <fullName evidence="2">VOC family protein</fullName>
    </submittedName>
</protein>
<evidence type="ECO:0000313" key="2">
    <source>
        <dbReference type="EMBL" id="TQF15832.1"/>
    </source>
</evidence>
<evidence type="ECO:0000259" key="1">
    <source>
        <dbReference type="PROSITE" id="PS51819"/>
    </source>
</evidence>
<dbReference type="SUPFAM" id="SSF54593">
    <property type="entry name" value="Glyoxalase/Bleomycin resistance protein/Dihydroxybiphenyl dioxygenase"/>
    <property type="match status" value="1"/>
</dbReference>
<dbReference type="RefSeq" id="WP_141642454.1">
    <property type="nucleotide sequence ID" value="NZ_VIFM01000034.1"/>
</dbReference>
<dbReference type="InterPro" id="IPR029068">
    <property type="entry name" value="Glyas_Bleomycin-R_OHBP_Dase"/>
</dbReference>
<dbReference type="Pfam" id="PF22659">
    <property type="entry name" value="YycE-like_C"/>
    <property type="match status" value="1"/>
</dbReference>
<comment type="caution">
    <text evidence="2">The sequence shown here is derived from an EMBL/GenBank/DDBJ whole genome shotgun (WGS) entry which is preliminary data.</text>
</comment>
<keyword evidence="3" id="KW-1185">Reference proteome</keyword>